<name>A0A318DC01_9GAMM</name>
<dbReference type="EMBL" id="QICH01000001">
    <property type="protein sequence ID" value="PXF63669.1"/>
    <property type="molecule type" value="Genomic_DNA"/>
</dbReference>
<dbReference type="Proteomes" id="UP000247689">
    <property type="component" value="Unassembled WGS sequence"/>
</dbReference>
<evidence type="ECO:0000313" key="2">
    <source>
        <dbReference type="Proteomes" id="UP000247689"/>
    </source>
</evidence>
<sequence length="111" mass="13024">MHFSRVIGGIDKDLKLVFTHPIALQWEDESYNVIELPNNLPKCSKEQFNEWTYPTLTISDSKWANEYAAMTHSIDNFENHRVTHYAFISMNDILNVLSENEPTVSWIKETY</sequence>
<dbReference type="OrthoDB" id="7062704at2"/>
<keyword evidence="2" id="KW-1185">Reference proteome</keyword>
<accession>A0A318DC01</accession>
<protein>
    <submittedName>
        <fullName evidence="1">Uncharacterized protein</fullName>
    </submittedName>
</protein>
<gene>
    <name evidence="1" type="ORF">DL796_00515</name>
</gene>
<comment type="caution">
    <text evidence="1">The sequence shown here is derived from an EMBL/GenBank/DDBJ whole genome shotgun (WGS) entry which is preliminary data.</text>
</comment>
<proteinExistence type="predicted"/>
<organism evidence="1 2">
    <name type="scientific">Kangiella spongicola</name>
    <dbReference type="NCBI Taxonomy" id="796379"/>
    <lineage>
        <taxon>Bacteria</taxon>
        <taxon>Pseudomonadati</taxon>
        <taxon>Pseudomonadota</taxon>
        <taxon>Gammaproteobacteria</taxon>
        <taxon>Kangiellales</taxon>
        <taxon>Kangiellaceae</taxon>
        <taxon>Kangiella</taxon>
    </lineage>
</organism>
<evidence type="ECO:0000313" key="1">
    <source>
        <dbReference type="EMBL" id="PXF63669.1"/>
    </source>
</evidence>
<dbReference type="RefSeq" id="WP_110198937.1">
    <property type="nucleotide sequence ID" value="NZ_QICH01000001.1"/>
</dbReference>
<reference evidence="1 2" key="1">
    <citation type="submission" date="2018-05" db="EMBL/GenBank/DDBJ databases">
        <title>Kangiella spongicola genome sequence.</title>
        <authorList>
            <person name="Maclea K.S."/>
            <person name="Goen A.E."/>
            <person name="Kelley C."/>
            <person name="Underriner A."/>
            <person name="Silverwood T."/>
            <person name="Trachtenberg A.M."/>
        </authorList>
    </citation>
    <scope>NUCLEOTIDE SEQUENCE [LARGE SCALE GENOMIC DNA]</scope>
    <source>
        <strain evidence="1 2">ATCC BAA-2076</strain>
    </source>
</reference>
<dbReference type="AlphaFoldDB" id="A0A318DC01"/>